<dbReference type="PANTHER" id="PTHR11909">
    <property type="entry name" value="CASEIN KINASE-RELATED"/>
    <property type="match status" value="1"/>
</dbReference>
<dbReference type="InterPro" id="IPR008271">
    <property type="entry name" value="Ser/Thr_kinase_AS"/>
</dbReference>
<keyword evidence="3 4" id="KW-0067">ATP-binding</keyword>
<dbReference type="Pfam" id="PF00069">
    <property type="entry name" value="Pkinase"/>
    <property type="match status" value="1"/>
</dbReference>
<feature type="region of interest" description="Disordered" evidence="5">
    <location>
        <begin position="427"/>
        <end position="512"/>
    </location>
</feature>
<organism evidence="7 8">
    <name type="scientific">Lichtheimia ornata</name>
    <dbReference type="NCBI Taxonomy" id="688661"/>
    <lineage>
        <taxon>Eukaryota</taxon>
        <taxon>Fungi</taxon>
        <taxon>Fungi incertae sedis</taxon>
        <taxon>Mucoromycota</taxon>
        <taxon>Mucoromycotina</taxon>
        <taxon>Mucoromycetes</taxon>
        <taxon>Mucorales</taxon>
        <taxon>Lichtheimiaceae</taxon>
        <taxon>Lichtheimia</taxon>
    </lineage>
</organism>
<comment type="caution">
    <text evidence="7">The sequence shown here is derived from an EMBL/GenBank/DDBJ whole genome shotgun (WGS) entry which is preliminary data.</text>
</comment>
<dbReference type="EC" id="2.7.11.1" evidence="1"/>
<gene>
    <name evidence="7" type="ORF">O0I10_000273</name>
</gene>
<dbReference type="Proteomes" id="UP001234581">
    <property type="component" value="Unassembled WGS sequence"/>
</dbReference>
<dbReference type="InterPro" id="IPR000719">
    <property type="entry name" value="Prot_kinase_dom"/>
</dbReference>
<dbReference type="Gene3D" id="1.10.510.10">
    <property type="entry name" value="Transferase(Phosphotransferase) domain 1"/>
    <property type="match status" value="1"/>
</dbReference>
<feature type="compositionally biased region" description="Basic residues" evidence="5">
    <location>
        <begin position="436"/>
        <end position="463"/>
    </location>
</feature>
<feature type="compositionally biased region" description="Basic residues" evidence="5">
    <location>
        <begin position="388"/>
        <end position="399"/>
    </location>
</feature>
<dbReference type="InterPro" id="IPR050235">
    <property type="entry name" value="CK1_Ser-Thr_kinase"/>
</dbReference>
<dbReference type="GeneID" id="83207695"/>
<evidence type="ECO:0000256" key="2">
    <source>
        <dbReference type="ARBA" id="ARBA00022741"/>
    </source>
</evidence>
<sequence>MTTTFSIRKTTAAAAAAASSHKCKYIKPRAIQSPAALPLHTSLPPSPPHKQQQLQHHPTASSVDSTLSTNSRDVIVGDQWLVLSRIGEGSFGEVFEAEDIDTHRHYAIKREPLDTPFSQLRHESIMYDVLAGGPGIPQCLWYGEHDDFACIVIDLLGSSLSQLRETVAYMSIDTVVDLGCQMVTILEHIHNRGVVYRDVKPDNFLFPANCHLPTTTSVASCADVFDTNNIPQLSVVDFGLATWWRNPQTHKPYPQSKRRIKHKTGTARYASLNVHRGKVHARRDDLESLGYLLLDLLIGTLPWTGIQAKSSKAGWDRMRELKENTDLRDLCAGLPRGLLEFVAYTRSLHFADTPDYDYLRRMLRESIGHGELAKSVPEKSPSLSSSSSHHHHQQQRHVKGGTTTSTTTTAEEGVFVMDDLAHELSAVDIQQPNYRQGRRRRRNSSNNHRKRSTSKGSLHHNTPRRGNNAPTTTTPPSPPSPCSISAGTTGGSSKHQQQHAQRKKHGGSLVGWNTHKSSRVAASAVSKQKVEEVTATPMDDEWNKMMLWGEKQACWGQQDQRQHPPPWL</sequence>
<keyword evidence="2 4" id="KW-0547">Nucleotide-binding</keyword>
<dbReference type="AlphaFoldDB" id="A0AAD7Y540"/>
<dbReference type="SUPFAM" id="SSF56112">
    <property type="entry name" value="Protein kinase-like (PK-like)"/>
    <property type="match status" value="1"/>
</dbReference>
<evidence type="ECO:0000256" key="1">
    <source>
        <dbReference type="ARBA" id="ARBA00012513"/>
    </source>
</evidence>
<feature type="domain" description="Protein kinase" evidence="6">
    <location>
        <begin position="80"/>
        <end position="383"/>
    </location>
</feature>
<evidence type="ECO:0000259" key="6">
    <source>
        <dbReference type="PROSITE" id="PS50011"/>
    </source>
</evidence>
<dbReference type="GO" id="GO:0004674">
    <property type="term" value="F:protein serine/threonine kinase activity"/>
    <property type="evidence" value="ECO:0007669"/>
    <property type="project" value="UniProtKB-EC"/>
</dbReference>
<dbReference type="RefSeq" id="XP_058348909.1">
    <property type="nucleotide sequence ID" value="XM_058480386.1"/>
</dbReference>
<evidence type="ECO:0000256" key="4">
    <source>
        <dbReference type="PROSITE-ProRule" id="PRU10141"/>
    </source>
</evidence>
<dbReference type="PROSITE" id="PS00108">
    <property type="entry name" value="PROTEIN_KINASE_ST"/>
    <property type="match status" value="1"/>
</dbReference>
<dbReference type="PROSITE" id="PS00107">
    <property type="entry name" value="PROTEIN_KINASE_ATP"/>
    <property type="match status" value="1"/>
</dbReference>
<feature type="compositionally biased region" description="Polar residues" evidence="5">
    <location>
        <begin position="482"/>
        <end position="493"/>
    </location>
</feature>
<accession>A0AAD7Y540</accession>
<evidence type="ECO:0000256" key="3">
    <source>
        <dbReference type="ARBA" id="ARBA00022840"/>
    </source>
</evidence>
<evidence type="ECO:0000313" key="8">
    <source>
        <dbReference type="Proteomes" id="UP001234581"/>
    </source>
</evidence>
<feature type="region of interest" description="Disordered" evidence="5">
    <location>
        <begin position="370"/>
        <end position="405"/>
    </location>
</feature>
<name>A0AAD7Y540_9FUNG</name>
<protein>
    <recommendedName>
        <fullName evidence="1">non-specific serine/threonine protein kinase</fullName>
        <ecNumber evidence="1">2.7.11.1</ecNumber>
    </recommendedName>
</protein>
<dbReference type="InterPro" id="IPR017441">
    <property type="entry name" value="Protein_kinase_ATP_BS"/>
</dbReference>
<evidence type="ECO:0000313" key="7">
    <source>
        <dbReference type="EMBL" id="KAJ8663997.1"/>
    </source>
</evidence>
<dbReference type="SMART" id="SM00220">
    <property type="entry name" value="S_TKc"/>
    <property type="match status" value="1"/>
</dbReference>
<dbReference type="EMBL" id="JARTCD010000001">
    <property type="protein sequence ID" value="KAJ8663997.1"/>
    <property type="molecule type" value="Genomic_DNA"/>
</dbReference>
<feature type="region of interest" description="Disordered" evidence="5">
    <location>
        <begin position="37"/>
        <end position="67"/>
    </location>
</feature>
<feature type="binding site" evidence="4">
    <location>
        <position position="109"/>
    </location>
    <ligand>
        <name>ATP</name>
        <dbReference type="ChEBI" id="CHEBI:30616"/>
    </ligand>
</feature>
<proteinExistence type="predicted"/>
<feature type="compositionally biased region" description="Low complexity" evidence="5">
    <location>
        <begin position="37"/>
        <end position="58"/>
    </location>
</feature>
<dbReference type="PROSITE" id="PS50011">
    <property type="entry name" value="PROTEIN_KINASE_DOM"/>
    <property type="match status" value="1"/>
</dbReference>
<dbReference type="GO" id="GO:0005524">
    <property type="term" value="F:ATP binding"/>
    <property type="evidence" value="ECO:0007669"/>
    <property type="project" value="UniProtKB-UniRule"/>
</dbReference>
<reference evidence="7 8" key="1">
    <citation type="submission" date="2023-03" db="EMBL/GenBank/DDBJ databases">
        <title>Genome sequence of Lichtheimia ornata CBS 291.66.</title>
        <authorList>
            <person name="Mohabir J.T."/>
            <person name="Shea T.P."/>
            <person name="Kurbessoian T."/>
            <person name="Berby B."/>
            <person name="Fontaine J."/>
            <person name="Livny J."/>
            <person name="Gnirke A."/>
            <person name="Stajich J.E."/>
            <person name="Cuomo C.A."/>
        </authorList>
    </citation>
    <scope>NUCLEOTIDE SEQUENCE [LARGE SCALE GENOMIC DNA]</scope>
    <source>
        <strain evidence="7">CBS 291.66</strain>
    </source>
</reference>
<keyword evidence="8" id="KW-1185">Reference proteome</keyword>
<evidence type="ECO:0000256" key="5">
    <source>
        <dbReference type="SAM" id="MobiDB-lite"/>
    </source>
</evidence>
<dbReference type="InterPro" id="IPR011009">
    <property type="entry name" value="Kinase-like_dom_sf"/>
</dbReference>
<feature type="compositionally biased region" description="Basic residues" evidence="5">
    <location>
        <begin position="496"/>
        <end position="506"/>
    </location>
</feature>